<keyword evidence="3" id="KW-0472">Membrane</keyword>
<dbReference type="InterPro" id="IPR050730">
    <property type="entry name" value="UBX_domain-protein"/>
</dbReference>
<dbReference type="InterPro" id="IPR006577">
    <property type="entry name" value="UAS"/>
</dbReference>
<feature type="domain" description="UBX" evidence="4">
    <location>
        <begin position="467"/>
        <end position="548"/>
    </location>
</feature>
<dbReference type="PROSITE" id="PS50033">
    <property type="entry name" value="UBX"/>
    <property type="match status" value="1"/>
</dbReference>
<organism evidence="5 6">
    <name type="scientific">Pachysolen tannophilus NRRL Y-2460</name>
    <dbReference type="NCBI Taxonomy" id="669874"/>
    <lineage>
        <taxon>Eukaryota</taxon>
        <taxon>Fungi</taxon>
        <taxon>Dikarya</taxon>
        <taxon>Ascomycota</taxon>
        <taxon>Saccharomycotina</taxon>
        <taxon>Pichiomycetes</taxon>
        <taxon>Pachysolenaceae</taxon>
        <taxon>Pachysolen</taxon>
    </lineage>
</organism>
<evidence type="ECO:0000256" key="3">
    <source>
        <dbReference type="SAM" id="Phobius"/>
    </source>
</evidence>
<dbReference type="AlphaFoldDB" id="A0A1E4U1M1"/>
<evidence type="ECO:0000256" key="2">
    <source>
        <dbReference type="SAM" id="Coils"/>
    </source>
</evidence>
<dbReference type="InterPro" id="IPR029071">
    <property type="entry name" value="Ubiquitin-like_domsf"/>
</dbReference>
<dbReference type="SMART" id="SM00166">
    <property type="entry name" value="UBX"/>
    <property type="match status" value="1"/>
</dbReference>
<keyword evidence="3" id="KW-0812">Transmembrane</keyword>
<dbReference type="PANTHER" id="PTHR23322">
    <property type="entry name" value="FAS-ASSOCIATED PROTEIN"/>
    <property type="match status" value="1"/>
</dbReference>
<evidence type="ECO:0000256" key="1">
    <source>
        <dbReference type="ARBA" id="ARBA00023054"/>
    </source>
</evidence>
<dbReference type="GO" id="GO:0036503">
    <property type="term" value="P:ERAD pathway"/>
    <property type="evidence" value="ECO:0007669"/>
    <property type="project" value="TreeGrafter"/>
</dbReference>
<dbReference type="Gene3D" id="3.40.30.10">
    <property type="entry name" value="Glutaredoxin"/>
    <property type="match status" value="1"/>
</dbReference>
<proteinExistence type="predicted"/>
<keyword evidence="3" id="KW-1133">Transmembrane helix</keyword>
<evidence type="ECO:0000313" key="6">
    <source>
        <dbReference type="Proteomes" id="UP000094236"/>
    </source>
</evidence>
<evidence type="ECO:0000259" key="4">
    <source>
        <dbReference type="PROSITE" id="PS50033"/>
    </source>
</evidence>
<feature type="coiled-coil region" evidence="2">
    <location>
        <begin position="418"/>
        <end position="446"/>
    </location>
</feature>
<keyword evidence="6" id="KW-1185">Reference proteome</keyword>
<dbReference type="SUPFAM" id="SSF54236">
    <property type="entry name" value="Ubiquitin-like"/>
    <property type="match status" value="1"/>
</dbReference>
<dbReference type="GO" id="GO:0005783">
    <property type="term" value="C:endoplasmic reticulum"/>
    <property type="evidence" value="ECO:0007669"/>
    <property type="project" value="TreeGrafter"/>
</dbReference>
<accession>A0A1E4U1M1</accession>
<reference evidence="6" key="1">
    <citation type="submission" date="2016-05" db="EMBL/GenBank/DDBJ databases">
        <title>Comparative genomics of biotechnologically important yeasts.</title>
        <authorList>
            <consortium name="DOE Joint Genome Institute"/>
            <person name="Riley R."/>
            <person name="Haridas S."/>
            <person name="Wolfe K.H."/>
            <person name="Lopes M.R."/>
            <person name="Hittinger C.T."/>
            <person name="Goker M."/>
            <person name="Salamov A."/>
            <person name="Wisecaver J."/>
            <person name="Long T.M."/>
            <person name="Aerts A.L."/>
            <person name="Barry K."/>
            <person name="Choi C."/>
            <person name="Clum A."/>
            <person name="Coughlan A.Y."/>
            <person name="Deshpande S."/>
            <person name="Douglass A.P."/>
            <person name="Hanson S.J."/>
            <person name="Klenk H.-P."/>
            <person name="Labutti K."/>
            <person name="Lapidus A."/>
            <person name="Lindquist E."/>
            <person name="Lipzen A."/>
            <person name="Meier-Kolthoff J.P."/>
            <person name="Ohm R.A."/>
            <person name="Otillar R.P."/>
            <person name="Pangilinan J."/>
            <person name="Peng Y."/>
            <person name="Rokas A."/>
            <person name="Rosa C.A."/>
            <person name="Scheuner C."/>
            <person name="Sibirny A.A."/>
            <person name="Slot J.C."/>
            <person name="Stielow J.B."/>
            <person name="Sun H."/>
            <person name="Kurtzman C.P."/>
            <person name="Blackwell M."/>
            <person name="Grigoriev I.V."/>
            <person name="Jeffries T.W."/>
        </authorList>
    </citation>
    <scope>NUCLEOTIDE SEQUENCE [LARGE SCALE GENOMIC DNA]</scope>
    <source>
        <strain evidence="6">NRRL Y-2460</strain>
    </source>
</reference>
<feature type="transmembrane region" description="Helical" evidence="3">
    <location>
        <begin position="130"/>
        <end position="156"/>
    </location>
</feature>
<protein>
    <recommendedName>
        <fullName evidence="4">UBX domain-containing protein</fullName>
    </recommendedName>
</protein>
<dbReference type="PANTHER" id="PTHR23322:SF1">
    <property type="entry name" value="FAS-ASSOCIATED FACTOR 2"/>
    <property type="match status" value="1"/>
</dbReference>
<dbReference type="Pfam" id="PF00789">
    <property type="entry name" value="UBX"/>
    <property type="match status" value="1"/>
</dbReference>
<dbReference type="STRING" id="669874.A0A1E4U1M1"/>
<gene>
    <name evidence="5" type="ORF">PACTADRAFT_376</name>
</gene>
<keyword evidence="1 2" id="KW-0175">Coiled coil</keyword>
<dbReference type="Gene3D" id="1.10.8.10">
    <property type="entry name" value="DNA helicase RuvA subunit, C-terminal domain"/>
    <property type="match status" value="1"/>
</dbReference>
<dbReference type="OrthoDB" id="1026733at2759"/>
<dbReference type="EMBL" id="KV454011">
    <property type="protein sequence ID" value="ODV97882.1"/>
    <property type="molecule type" value="Genomic_DNA"/>
</dbReference>
<dbReference type="CDD" id="cd01767">
    <property type="entry name" value="UBX"/>
    <property type="match status" value="1"/>
</dbReference>
<dbReference type="SUPFAM" id="SSF52833">
    <property type="entry name" value="Thioredoxin-like"/>
    <property type="match status" value="1"/>
</dbReference>
<dbReference type="Proteomes" id="UP000094236">
    <property type="component" value="Unassembled WGS sequence"/>
</dbReference>
<dbReference type="GO" id="GO:0043130">
    <property type="term" value="F:ubiquitin binding"/>
    <property type="evidence" value="ECO:0007669"/>
    <property type="project" value="TreeGrafter"/>
</dbReference>
<evidence type="ECO:0000313" key="5">
    <source>
        <dbReference type="EMBL" id="ODV97882.1"/>
    </source>
</evidence>
<dbReference type="Gene3D" id="3.10.20.90">
    <property type="entry name" value="Phosphatidylinositol 3-kinase Catalytic Subunit, Chain A, domain 1"/>
    <property type="match status" value="1"/>
</dbReference>
<dbReference type="InterPro" id="IPR001012">
    <property type="entry name" value="UBX_dom"/>
</dbReference>
<dbReference type="SMART" id="SM00594">
    <property type="entry name" value="UAS"/>
    <property type="match status" value="1"/>
</dbReference>
<name>A0A1E4U1M1_PACTA</name>
<dbReference type="InterPro" id="IPR036249">
    <property type="entry name" value="Thioredoxin-like_sf"/>
</dbReference>
<sequence length="570" mass="67361">MNHSSLSEEQQNTLAQFRSISNTNISDSDIIVFLGRNNWDLELSLIDYYQVYPSRQTFLNHYTERINNSSMNGNSNRPNTPNIFNRIWNFAGYQALSDSENGGTSNMPGAFISEQTVHPSKLYKLINNSAYYVMFILILPLVFLFAIFKALIYFVVNKLFPVVSKLVGLDNNSSSRTYYARKNLTNPTERSRRFIYEFDEFINNKPLVDIQQQLPPPTEYIAVNDSSLMEIQRPNFLECSYTNALYKVKKECSWLMIYLQSDHHEDKATFINEILLNKQFLKFLQEKQIYIWGGNLKESESFQIADTFSVNKFPFLGLLTLTVDQIPTSTGSNTSSPTLSLVSKIQGVPYKYFNPQNMTLNINKVINKFNRTYERQNPTLVSLRTEHEQRERERNLRLEQDLAYQRSLENDRRREQERLRLIQQHEEEERRSREAEEKAARNQEQKLKWLYWRYQNLRPEPDMKKDDKKSFARVAIRLNNEKRISRLFYKDCKIEEIFAFVECITNDIPNSINSEDSFIKPKDYNHIYKFRLMSMLPKEELKLSYDEEICNNKLVYPNGNLIMIEPEDDE</sequence>